<dbReference type="WBParaSite" id="SRAE_2000199300.1">
    <property type="protein sequence ID" value="SRAE_2000199300.1"/>
    <property type="gene ID" value="WBGene00262200"/>
</dbReference>
<keyword evidence="4" id="KW-0539">Nucleus</keyword>
<dbReference type="InterPro" id="IPR001514">
    <property type="entry name" value="DNA-dir_RNA_pol_30-40kDasu_CS"/>
</dbReference>
<comment type="similarity">
    <text evidence="5">Belongs to the archaeal Rpo3/eukaryotic RPB3 RNA polymerase subunit family.</text>
</comment>
<organism evidence="8">
    <name type="scientific">Strongyloides ratti</name>
    <name type="common">Parasitic roundworm</name>
    <dbReference type="NCBI Taxonomy" id="34506"/>
    <lineage>
        <taxon>Eukaryota</taxon>
        <taxon>Metazoa</taxon>
        <taxon>Ecdysozoa</taxon>
        <taxon>Nematoda</taxon>
        <taxon>Chromadorea</taxon>
        <taxon>Rhabditida</taxon>
        <taxon>Tylenchina</taxon>
        <taxon>Panagrolaimomorpha</taxon>
        <taxon>Strongyloidoidea</taxon>
        <taxon>Strongyloididae</taxon>
        <taxon>Strongyloides</taxon>
    </lineage>
</organism>
<dbReference type="EMBL" id="LN609529">
    <property type="protein sequence ID" value="CEF67329.1"/>
    <property type="molecule type" value="Genomic_DNA"/>
</dbReference>
<dbReference type="InterPro" id="IPR011262">
    <property type="entry name" value="DNA-dir_RNA_pol_insert"/>
</dbReference>
<dbReference type="PANTHER" id="PTHR11800:SF2">
    <property type="entry name" value="DNA-DIRECTED RNA POLYMERASE II SUBUNIT RPB3"/>
    <property type="match status" value="1"/>
</dbReference>
<evidence type="ECO:0000256" key="3">
    <source>
        <dbReference type="ARBA" id="ARBA00023163"/>
    </source>
</evidence>
<keyword evidence="3" id="KW-0804">Transcription</keyword>
<dbReference type="InterPro" id="IPR036603">
    <property type="entry name" value="RBP11-like"/>
</dbReference>
<dbReference type="InterPro" id="IPR022842">
    <property type="entry name" value="RNAP_Rpo3/Rpb3/RPAC1"/>
</dbReference>
<sequence length="278" mass="31707">MPHANKPVVEVTHIDDYQVNFILSNTDLSMANSLRRVFHAEVPTLAIDWVQMDNNTTVLHDEFIAHRLGLIPFLSDIKVDKIRNFRDCDCVDFCKQCSVEVWLRVRNDDTATRSVTSDDIVSADPEVVPAAGKYLKPHYKGDFTEFERLYGPILIVKLRQGQELVFRAFVKKGIGKEHAKWNPTAGVTFEYDPDNSLRHTVYQNPSDWHKSEHTRLPDDVYEAAFDALGKPSKFYIGVESSGALKAENIVINGIRSLRKKLVDLKDCLEKEHINSTIH</sequence>
<keyword evidence="2 8" id="KW-0240">DNA-directed RNA polymerase</keyword>
<evidence type="ECO:0000256" key="2">
    <source>
        <dbReference type="ARBA" id="ARBA00022478"/>
    </source>
</evidence>
<evidence type="ECO:0000256" key="5">
    <source>
        <dbReference type="ARBA" id="ARBA00025804"/>
    </source>
</evidence>
<comment type="subcellular location">
    <subcellularLocation>
        <location evidence="1">Nucleus</location>
    </subcellularLocation>
</comment>
<dbReference type="PANTHER" id="PTHR11800">
    <property type="entry name" value="DNA-DIRECTED RNA POLYMERASE"/>
    <property type="match status" value="1"/>
</dbReference>
<evidence type="ECO:0000313" key="11">
    <source>
        <dbReference type="WormBase" id="SRAE_2000199300"/>
    </source>
</evidence>
<dbReference type="InterPro" id="IPR011263">
    <property type="entry name" value="DNA-dir_RNA_pol_RpoA/D/Rpb3"/>
</dbReference>
<feature type="domain" description="DNA-directed RNA polymerase RpoA/D/Rpb3-type" evidence="7">
    <location>
        <begin position="18"/>
        <end position="267"/>
    </location>
</feature>
<dbReference type="PROSITE" id="PS00446">
    <property type="entry name" value="RNA_POL_D_30KD"/>
    <property type="match status" value="1"/>
</dbReference>
<evidence type="ECO:0000256" key="4">
    <source>
        <dbReference type="ARBA" id="ARBA00023242"/>
    </source>
</evidence>
<dbReference type="HAMAP" id="MF_00320">
    <property type="entry name" value="RNApol_arch_Rpo3"/>
    <property type="match status" value="1"/>
</dbReference>
<dbReference type="GeneID" id="36379694"/>
<dbReference type="OMA" id="FYFEVES"/>
<dbReference type="InterPro" id="IPR036643">
    <property type="entry name" value="RNApol_insert_sf"/>
</dbReference>
<dbReference type="RefSeq" id="XP_024506529.1">
    <property type="nucleotide sequence ID" value="XM_024653010.1"/>
</dbReference>
<gene>
    <name evidence="8 10 11" type="ORF">SRAE_2000199300</name>
</gene>
<keyword evidence="9" id="KW-1185">Reference proteome</keyword>
<dbReference type="eggNOG" id="KOG1522">
    <property type="taxonomic scope" value="Eukaryota"/>
</dbReference>
<dbReference type="InterPro" id="IPR050518">
    <property type="entry name" value="Rpo3/RPB3_RNA_Pol_subunit"/>
</dbReference>
<name>A0A090MYK2_STRRB</name>
<dbReference type="GO" id="GO:0003899">
    <property type="term" value="F:DNA-directed RNA polymerase activity"/>
    <property type="evidence" value="ECO:0007669"/>
    <property type="project" value="InterPro"/>
</dbReference>
<evidence type="ECO:0000259" key="7">
    <source>
        <dbReference type="SMART" id="SM00662"/>
    </source>
</evidence>
<dbReference type="GO" id="GO:0005665">
    <property type="term" value="C:RNA polymerase II, core complex"/>
    <property type="evidence" value="ECO:0007669"/>
    <property type="project" value="TreeGrafter"/>
</dbReference>
<dbReference type="OrthoDB" id="270173at2759"/>
<proteinExistence type="inferred from homology"/>
<dbReference type="GO" id="GO:0046983">
    <property type="term" value="F:protein dimerization activity"/>
    <property type="evidence" value="ECO:0007669"/>
    <property type="project" value="InterPro"/>
</dbReference>
<dbReference type="CDD" id="cd07031">
    <property type="entry name" value="RNAP_II_RPB3"/>
    <property type="match status" value="1"/>
</dbReference>
<dbReference type="SUPFAM" id="SSF55257">
    <property type="entry name" value="RBP11-like subunits of RNA polymerase"/>
    <property type="match status" value="1"/>
</dbReference>
<dbReference type="Proteomes" id="UP000035682">
    <property type="component" value="Unplaced"/>
</dbReference>
<evidence type="ECO:0000256" key="6">
    <source>
        <dbReference type="ARBA" id="ARBA00072506"/>
    </source>
</evidence>
<dbReference type="WormBase" id="SRAE_2000199300">
    <property type="protein sequence ID" value="SRP08863"/>
    <property type="gene ID" value="WBGene00262200"/>
</dbReference>
<dbReference type="Gene3D" id="3.30.1360.10">
    <property type="entry name" value="RNA polymerase, RBP11-like subunit"/>
    <property type="match status" value="1"/>
</dbReference>
<accession>A0A090MYK2</accession>
<dbReference type="GO" id="GO:0003677">
    <property type="term" value="F:DNA binding"/>
    <property type="evidence" value="ECO:0007669"/>
    <property type="project" value="InterPro"/>
</dbReference>
<dbReference type="SUPFAM" id="SSF56553">
    <property type="entry name" value="Insert subdomain of RNA polymerase alpha subunit"/>
    <property type="match status" value="1"/>
</dbReference>
<dbReference type="Pfam" id="PF01000">
    <property type="entry name" value="RNA_pol_A_bac"/>
    <property type="match status" value="1"/>
</dbReference>
<dbReference type="Gene3D" id="2.170.120.12">
    <property type="entry name" value="DNA-directed RNA polymerase, insert domain"/>
    <property type="match status" value="1"/>
</dbReference>
<reference evidence="8 9" key="1">
    <citation type="submission" date="2014-09" db="EMBL/GenBank/DDBJ databases">
        <authorList>
            <person name="Martin A.A."/>
        </authorList>
    </citation>
    <scope>NUCLEOTIDE SEQUENCE</scope>
    <source>
        <strain evidence="9">ED321</strain>
        <strain evidence="8">ED321 Heterogonic</strain>
    </source>
</reference>
<dbReference type="GO" id="GO:0006366">
    <property type="term" value="P:transcription by RNA polymerase II"/>
    <property type="evidence" value="ECO:0007669"/>
    <property type="project" value="TreeGrafter"/>
</dbReference>
<dbReference type="SMART" id="SM00662">
    <property type="entry name" value="RPOLD"/>
    <property type="match status" value="1"/>
</dbReference>
<dbReference type="Pfam" id="PF01193">
    <property type="entry name" value="RNA_pol_L"/>
    <property type="match status" value="1"/>
</dbReference>
<dbReference type="FunFam" id="2.170.120.12:FF:000002">
    <property type="entry name" value="DNA-directed RNA polymerase II subunit RPB3"/>
    <property type="match status" value="1"/>
</dbReference>
<reference evidence="10" key="2">
    <citation type="submission" date="2020-12" db="UniProtKB">
        <authorList>
            <consortium name="WormBaseParasite"/>
        </authorList>
    </citation>
    <scope>IDENTIFICATION</scope>
</reference>
<protein>
    <recommendedName>
        <fullName evidence="6">DNA-directed RNA polymerase II subunit RPB3</fullName>
    </recommendedName>
</protein>
<dbReference type="STRING" id="34506.A0A090MYK2"/>
<evidence type="ECO:0000256" key="1">
    <source>
        <dbReference type="ARBA" id="ARBA00004123"/>
    </source>
</evidence>
<evidence type="ECO:0000313" key="8">
    <source>
        <dbReference type="EMBL" id="CEF67329.1"/>
    </source>
</evidence>
<evidence type="ECO:0000313" key="9">
    <source>
        <dbReference type="Proteomes" id="UP000035682"/>
    </source>
</evidence>
<dbReference type="AlphaFoldDB" id="A0A090MYK2"/>
<evidence type="ECO:0000313" key="10">
    <source>
        <dbReference type="WBParaSite" id="SRAE_2000199300.1"/>
    </source>
</evidence>
<dbReference type="CTD" id="36379694"/>